<accession>A0A550C7H8</accession>
<sequence>MNNNEQPSSMSEQLLRPLDDLQTLAHTLFASLAPPQTKPPLPPSPAAFVDCNERLARAVSVAYAHQVKQRQIDALMAEILALDAQWREVCFTLEDDKRALEGILREGDQRLTAIEQAHKGAIPYPELLAYAQHLSTFSSAPPNFDEPPPPAPGGPPPKPVQVFNPPFPNEVKMRLGRLGLEGSLGPLGETHSVGRPPDARTPAQDAGRPGPGGNPYRQDLRHTERTQISLDFLDDLDLNPDL</sequence>
<dbReference type="GO" id="GO:0016592">
    <property type="term" value="C:mediator complex"/>
    <property type="evidence" value="ECO:0007669"/>
    <property type="project" value="InterPro"/>
</dbReference>
<feature type="compositionally biased region" description="Pro residues" evidence="9">
    <location>
        <begin position="144"/>
        <end position="159"/>
    </location>
</feature>
<keyword evidence="10" id="KW-0675">Receptor</keyword>
<keyword evidence="8" id="KW-0010">Activator</keyword>
<comment type="function">
    <text evidence="8">Component of the Mediator complex, a coactivator involved in the regulated transcription of nearly all RNA polymerase II-dependent genes. Mediator functions as a bridge to convey information from gene-specific regulatory proteins to the basal RNA polymerase II transcription machinery. Mediator is recruited to promoters by direct interactions with regulatory proteins and serves as a scaffold for the assembly of a functional preinitiation complex with RNA polymerase II and the general transcription factors.</text>
</comment>
<gene>
    <name evidence="8" type="primary">MED4</name>
    <name evidence="10" type="ORF">BD626DRAFT_571450</name>
</gene>
<dbReference type="Pfam" id="PF10018">
    <property type="entry name" value="Med4"/>
    <property type="match status" value="1"/>
</dbReference>
<organism evidence="10 11">
    <name type="scientific">Schizophyllum amplum</name>
    <dbReference type="NCBI Taxonomy" id="97359"/>
    <lineage>
        <taxon>Eukaryota</taxon>
        <taxon>Fungi</taxon>
        <taxon>Dikarya</taxon>
        <taxon>Basidiomycota</taxon>
        <taxon>Agaricomycotina</taxon>
        <taxon>Agaricomycetes</taxon>
        <taxon>Agaricomycetidae</taxon>
        <taxon>Agaricales</taxon>
        <taxon>Schizophyllaceae</taxon>
        <taxon>Schizophyllum</taxon>
    </lineage>
</organism>
<evidence type="ECO:0000256" key="9">
    <source>
        <dbReference type="SAM" id="MobiDB-lite"/>
    </source>
</evidence>
<dbReference type="GO" id="GO:0006357">
    <property type="term" value="P:regulation of transcription by RNA polymerase II"/>
    <property type="evidence" value="ECO:0007669"/>
    <property type="project" value="InterPro"/>
</dbReference>
<keyword evidence="11" id="KW-1185">Reference proteome</keyword>
<evidence type="ECO:0000256" key="1">
    <source>
        <dbReference type="ARBA" id="ARBA00004123"/>
    </source>
</evidence>
<dbReference type="AlphaFoldDB" id="A0A550C7H8"/>
<evidence type="ECO:0000256" key="6">
    <source>
        <dbReference type="ARBA" id="ARBA00023242"/>
    </source>
</evidence>
<evidence type="ECO:0000256" key="4">
    <source>
        <dbReference type="ARBA" id="ARBA00023015"/>
    </source>
</evidence>
<dbReference type="PANTHER" id="PTHR13208:SF2">
    <property type="entry name" value="MEDIATOR OF RNA POLYMERASE II TRANSCRIPTION SUBUNIT 4"/>
    <property type="match status" value="1"/>
</dbReference>
<feature type="region of interest" description="Disordered" evidence="9">
    <location>
        <begin position="138"/>
        <end position="226"/>
    </location>
</feature>
<name>A0A550C7H8_9AGAR</name>
<keyword evidence="5 8" id="KW-0804">Transcription</keyword>
<dbReference type="Proteomes" id="UP000320762">
    <property type="component" value="Unassembled WGS sequence"/>
</dbReference>
<dbReference type="PANTHER" id="PTHR13208">
    <property type="entry name" value="MEDIATOR OF RNA POLYMERASE II TRANSCRIPTION SUBUNIT 4"/>
    <property type="match status" value="1"/>
</dbReference>
<comment type="caution">
    <text evidence="10">The sequence shown here is derived from an EMBL/GenBank/DDBJ whole genome shotgun (WGS) entry which is preliminary data.</text>
</comment>
<evidence type="ECO:0000313" key="11">
    <source>
        <dbReference type="Proteomes" id="UP000320762"/>
    </source>
</evidence>
<comment type="subcellular location">
    <subcellularLocation>
        <location evidence="1 8">Nucleus</location>
    </subcellularLocation>
</comment>
<keyword evidence="6 8" id="KW-0539">Nucleus</keyword>
<dbReference type="OrthoDB" id="1929813at2759"/>
<comment type="similarity">
    <text evidence="2 8">Belongs to the Mediator complex subunit 4 family.</text>
</comment>
<comment type="subunit">
    <text evidence="8">Component of the Mediator complex.</text>
</comment>
<keyword evidence="4 8" id="KW-0805">Transcription regulation</keyword>
<protein>
    <recommendedName>
        <fullName evidence="3 8">Mediator of RNA polymerase II transcription subunit 4</fullName>
    </recommendedName>
    <alternativeName>
        <fullName evidence="7 8">Mediator complex subunit 4</fullName>
    </alternativeName>
</protein>
<dbReference type="InterPro" id="IPR019258">
    <property type="entry name" value="Mediator_Med4"/>
</dbReference>
<evidence type="ECO:0000313" key="10">
    <source>
        <dbReference type="EMBL" id="TRM60737.1"/>
    </source>
</evidence>
<dbReference type="EMBL" id="VDMD01000020">
    <property type="protein sequence ID" value="TRM60737.1"/>
    <property type="molecule type" value="Genomic_DNA"/>
</dbReference>
<feature type="compositionally biased region" description="Low complexity" evidence="9">
    <location>
        <begin position="176"/>
        <end position="189"/>
    </location>
</feature>
<proteinExistence type="inferred from homology"/>
<dbReference type="GO" id="GO:0070847">
    <property type="term" value="C:core mediator complex"/>
    <property type="evidence" value="ECO:0007669"/>
    <property type="project" value="TreeGrafter"/>
</dbReference>
<evidence type="ECO:0000256" key="7">
    <source>
        <dbReference type="ARBA" id="ARBA00031257"/>
    </source>
</evidence>
<evidence type="ECO:0000256" key="2">
    <source>
        <dbReference type="ARBA" id="ARBA00009626"/>
    </source>
</evidence>
<evidence type="ECO:0000256" key="5">
    <source>
        <dbReference type="ARBA" id="ARBA00023163"/>
    </source>
</evidence>
<reference evidence="10 11" key="1">
    <citation type="journal article" date="2019" name="New Phytol.">
        <title>Comparative genomics reveals unique wood-decay strategies and fruiting body development in the Schizophyllaceae.</title>
        <authorList>
            <person name="Almasi E."/>
            <person name="Sahu N."/>
            <person name="Krizsan K."/>
            <person name="Balint B."/>
            <person name="Kovacs G.M."/>
            <person name="Kiss B."/>
            <person name="Cseklye J."/>
            <person name="Drula E."/>
            <person name="Henrissat B."/>
            <person name="Nagy I."/>
            <person name="Chovatia M."/>
            <person name="Adam C."/>
            <person name="LaButti K."/>
            <person name="Lipzen A."/>
            <person name="Riley R."/>
            <person name="Grigoriev I.V."/>
            <person name="Nagy L.G."/>
        </authorList>
    </citation>
    <scope>NUCLEOTIDE SEQUENCE [LARGE SCALE GENOMIC DNA]</scope>
    <source>
        <strain evidence="10 11">NL-1724</strain>
    </source>
</reference>
<evidence type="ECO:0000256" key="3">
    <source>
        <dbReference type="ARBA" id="ARBA00020629"/>
    </source>
</evidence>
<dbReference type="GO" id="GO:0003712">
    <property type="term" value="F:transcription coregulator activity"/>
    <property type="evidence" value="ECO:0007669"/>
    <property type="project" value="InterPro"/>
</dbReference>
<dbReference type="STRING" id="97359.A0A550C7H8"/>
<evidence type="ECO:0000256" key="8">
    <source>
        <dbReference type="RuleBase" id="RU364141"/>
    </source>
</evidence>